<dbReference type="Proteomes" id="UP000198778">
    <property type="component" value="Unassembled WGS sequence"/>
</dbReference>
<dbReference type="RefSeq" id="WP_090842538.1">
    <property type="nucleotide sequence ID" value="NZ_FNIL01000004.1"/>
</dbReference>
<evidence type="ECO:0000313" key="7">
    <source>
        <dbReference type="Proteomes" id="UP000198778"/>
    </source>
</evidence>
<evidence type="ECO:0000259" key="4">
    <source>
        <dbReference type="Pfam" id="PF00370"/>
    </source>
</evidence>
<dbReference type="InterPro" id="IPR000577">
    <property type="entry name" value="Carb_kinase_FGGY"/>
</dbReference>
<proteinExistence type="inferred from homology"/>
<dbReference type="CDD" id="cd07770">
    <property type="entry name" value="ASKHA_NBD_FGGY_GntK"/>
    <property type="match status" value="1"/>
</dbReference>
<protein>
    <submittedName>
        <fullName evidence="6">Gluconokinase</fullName>
    </submittedName>
</protein>
<dbReference type="InterPro" id="IPR043129">
    <property type="entry name" value="ATPase_NBD"/>
</dbReference>
<comment type="similarity">
    <text evidence="1">Belongs to the FGGY kinase family.</text>
</comment>
<dbReference type="InterPro" id="IPR050406">
    <property type="entry name" value="FGGY_Carb_Kinase"/>
</dbReference>
<evidence type="ECO:0000259" key="5">
    <source>
        <dbReference type="Pfam" id="PF02782"/>
    </source>
</evidence>
<dbReference type="InterPro" id="IPR018485">
    <property type="entry name" value="FGGY_C"/>
</dbReference>
<dbReference type="Gene3D" id="3.30.420.40">
    <property type="match status" value="2"/>
</dbReference>
<keyword evidence="7" id="KW-1185">Reference proteome</keyword>
<reference evidence="7" key="1">
    <citation type="submission" date="2016-10" db="EMBL/GenBank/DDBJ databases">
        <authorList>
            <person name="Varghese N."/>
            <person name="Submissions S."/>
        </authorList>
    </citation>
    <scope>NUCLEOTIDE SEQUENCE [LARGE SCALE GENOMIC DNA]</scope>
    <source>
        <strain evidence="7">CGMCC 1.10369</strain>
    </source>
</reference>
<dbReference type="STRING" id="745820.SAMN04488053_104102"/>
<dbReference type="InterPro" id="IPR018484">
    <property type="entry name" value="FGGY_N"/>
</dbReference>
<dbReference type="PIRSF" id="PIRSF000538">
    <property type="entry name" value="GlpK"/>
    <property type="match status" value="1"/>
</dbReference>
<dbReference type="EMBL" id="FNIL01000004">
    <property type="protein sequence ID" value="SDN86870.1"/>
    <property type="molecule type" value="Genomic_DNA"/>
</dbReference>
<dbReference type="Pfam" id="PF02782">
    <property type="entry name" value="FGGY_C"/>
    <property type="match status" value="1"/>
</dbReference>
<dbReference type="PANTHER" id="PTHR43095:SF2">
    <property type="entry name" value="GLUCONOKINASE"/>
    <property type="match status" value="1"/>
</dbReference>
<sequence length="487" mass="53251">MEACSIGLDIGTTSAKAVLFTHTGECVDEAEEGYDLIHSFRGCSEQDPYEIEKAALKALSRLDTKKYHVVSAGFSAAMHTLICIDEEGEALSNSISWADTRSTLETEELLNSGQAGAIYQRTGTPVHTMSPLTKLFWLKKNEPKLYEESAAFVSVKEFLLRRWFGAEVVDYSIASATGMFNIHTKTWDAELLEMLEIGEGRLSKAVAPTYILPELGPDIRVKAGLPEGVVFAAGGSDGALANIGIGALQPGETALTIGTSGAVRQITSRPALGDNQQTFCYAFDEGMWVVGGPTNNGGIALQWLQKAMKEKDLETLLQEAADVPVDVHNPIFLPYLQGERAPIWDPGAKGSFVQLSIEHEQKHFTRAVLEGVIFSVCEVFEHLETIVEDGEKALYASGGFSRSPLWLQITADIFGSELSLPVSYQSSAWGAAWCSMMAAGITSSYEDITSSIPMKEKIVFDTEAYQTYREIFSRYKKIYEALKTIEA</sequence>
<feature type="domain" description="Carbohydrate kinase FGGY N-terminal" evidence="4">
    <location>
        <begin position="6"/>
        <end position="244"/>
    </location>
</feature>
<evidence type="ECO:0000256" key="2">
    <source>
        <dbReference type="ARBA" id="ARBA00022679"/>
    </source>
</evidence>
<evidence type="ECO:0000256" key="3">
    <source>
        <dbReference type="ARBA" id="ARBA00022777"/>
    </source>
</evidence>
<evidence type="ECO:0000313" key="6">
    <source>
        <dbReference type="EMBL" id="SDN86870.1"/>
    </source>
</evidence>
<dbReference type="SUPFAM" id="SSF53067">
    <property type="entry name" value="Actin-like ATPase domain"/>
    <property type="match status" value="2"/>
</dbReference>
<evidence type="ECO:0000256" key="1">
    <source>
        <dbReference type="ARBA" id="ARBA00009156"/>
    </source>
</evidence>
<dbReference type="InterPro" id="IPR018483">
    <property type="entry name" value="Carb_kinase_FGGY_CS"/>
</dbReference>
<keyword evidence="2" id="KW-0808">Transferase</keyword>
<feature type="domain" description="Carbohydrate kinase FGGY C-terminal" evidence="5">
    <location>
        <begin position="254"/>
        <end position="439"/>
    </location>
</feature>
<dbReference type="Pfam" id="PF00370">
    <property type="entry name" value="FGGY_N"/>
    <property type="match status" value="1"/>
</dbReference>
<dbReference type="GO" id="GO:0016301">
    <property type="term" value="F:kinase activity"/>
    <property type="evidence" value="ECO:0007669"/>
    <property type="project" value="UniProtKB-KW"/>
</dbReference>
<name>A0A1H0EWW3_9BACI</name>
<dbReference type="GO" id="GO:0016773">
    <property type="term" value="F:phosphotransferase activity, alcohol group as acceptor"/>
    <property type="evidence" value="ECO:0007669"/>
    <property type="project" value="InterPro"/>
</dbReference>
<dbReference type="PROSITE" id="PS00933">
    <property type="entry name" value="FGGY_KINASES_1"/>
    <property type="match status" value="1"/>
</dbReference>
<keyword evidence="3 6" id="KW-0418">Kinase</keyword>
<organism evidence="6 7">
    <name type="scientific">Alkalicoccus daliensis</name>
    <dbReference type="NCBI Taxonomy" id="745820"/>
    <lineage>
        <taxon>Bacteria</taxon>
        <taxon>Bacillati</taxon>
        <taxon>Bacillota</taxon>
        <taxon>Bacilli</taxon>
        <taxon>Bacillales</taxon>
        <taxon>Bacillaceae</taxon>
        <taxon>Alkalicoccus</taxon>
    </lineage>
</organism>
<dbReference type="AlphaFoldDB" id="A0A1H0EWW3"/>
<dbReference type="PANTHER" id="PTHR43095">
    <property type="entry name" value="SUGAR KINASE"/>
    <property type="match status" value="1"/>
</dbReference>
<gene>
    <name evidence="6" type="ORF">SAMN04488053_104102</name>
</gene>
<dbReference type="OrthoDB" id="9805576at2"/>
<accession>A0A1H0EWW3</accession>
<dbReference type="GO" id="GO:0005975">
    <property type="term" value="P:carbohydrate metabolic process"/>
    <property type="evidence" value="ECO:0007669"/>
    <property type="project" value="InterPro"/>
</dbReference>